<evidence type="ECO:0000256" key="7">
    <source>
        <dbReference type="RuleBase" id="RU363104"/>
    </source>
</evidence>
<protein>
    <recommendedName>
        <fullName evidence="7">Glycogen [starch] synthase</fullName>
        <ecNumber evidence="7">2.4.1.11</ecNumber>
    </recommendedName>
</protein>
<keyword evidence="9" id="KW-0812">Transmembrane</keyword>
<keyword evidence="9" id="KW-1133">Transmembrane helix</keyword>
<keyword evidence="11" id="KW-1185">Reference proteome</keyword>
<evidence type="ECO:0000313" key="10">
    <source>
        <dbReference type="EMBL" id="THD23790.1"/>
    </source>
</evidence>
<accession>A0A4E0S0P5</accession>
<evidence type="ECO:0000256" key="5">
    <source>
        <dbReference type="ARBA" id="ARBA00023056"/>
    </source>
</evidence>
<dbReference type="PANTHER" id="PTHR10176:SF3">
    <property type="entry name" value="GLYCOGEN [STARCH] SYNTHASE"/>
    <property type="match status" value="1"/>
</dbReference>
<evidence type="ECO:0000256" key="8">
    <source>
        <dbReference type="SAM" id="MobiDB-lite"/>
    </source>
</evidence>
<dbReference type="EC" id="2.4.1.11" evidence="7"/>
<keyword evidence="9" id="KW-0472">Membrane</keyword>
<dbReference type="InterPro" id="IPR008631">
    <property type="entry name" value="Glycogen_synth"/>
</dbReference>
<comment type="caution">
    <text evidence="10">The sequence shown here is derived from an EMBL/GenBank/DDBJ whole genome shotgun (WGS) entry which is preliminary data.</text>
</comment>
<evidence type="ECO:0000256" key="4">
    <source>
        <dbReference type="ARBA" id="ARBA00022679"/>
    </source>
</evidence>
<feature type="transmembrane region" description="Helical" evidence="9">
    <location>
        <begin position="6"/>
        <end position="28"/>
    </location>
</feature>
<dbReference type="GO" id="GO:0005978">
    <property type="term" value="P:glycogen biosynthetic process"/>
    <property type="evidence" value="ECO:0007669"/>
    <property type="project" value="UniProtKB-UniPathway"/>
</dbReference>
<dbReference type="GO" id="GO:0005737">
    <property type="term" value="C:cytoplasm"/>
    <property type="evidence" value="ECO:0007669"/>
    <property type="project" value="TreeGrafter"/>
</dbReference>
<keyword evidence="3 7" id="KW-0328">Glycosyltransferase</keyword>
<evidence type="ECO:0000313" key="11">
    <source>
        <dbReference type="Proteomes" id="UP000230066"/>
    </source>
</evidence>
<sequence>MYEISTWYFIFDSAVLLFATLLCLRFTATDSNPRYRSRFKYLYEFCQYSRRQRIVLRNRTERLSELLDWKNLCSYYRRARVMALHKHAPELFTNPPPPVQNGDSYSERSFCISRPYSAPASPSASGRSTPLPSGGATGSERSSPTSHLDEDEVDEVTERLELGLSAVELDDGLTA</sequence>
<dbReference type="PANTHER" id="PTHR10176">
    <property type="entry name" value="GLYCOGEN SYNTHASE"/>
    <property type="match status" value="1"/>
</dbReference>
<evidence type="ECO:0000256" key="3">
    <source>
        <dbReference type="ARBA" id="ARBA00022676"/>
    </source>
</evidence>
<proteinExistence type="inferred from homology"/>
<gene>
    <name evidence="10" type="ORF">D915_005503</name>
</gene>
<dbReference type="Pfam" id="PF05693">
    <property type="entry name" value="Glycogen_syn"/>
    <property type="match status" value="1"/>
</dbReference>
<feature type="region of interest" description="Disordered" evidence="8">
    <location>
        <begin position="116"/>
        <end position="155"/>
    </location>
</feature>
<name>A0A4E0S0P5_FASHE</name>
<dbReference type="EMBL" id="JXXN02001945">
    <property type="protein sequence ID" value="THD23790.1"/>
    <property type="molecule type" value="Genomic_DNA"/>
</dbReference>
<keyword evidence="5 7" id="KW-0320">Glycogen biosynthesis</keyword>
<evidence type="ECO:0000256" key="9">
    <source>
        <dbReference type="SAM" id="Phobius"/>
    </source>
</evidence>
<dbReference type="AlphaFoldDB" id="A0A4E0S0P5"/>
<organism evidence="10 11">
    <name type="scientific">Fasciola hepatica</name>
    <name type="common">Liver fluke</name>
    <dbReference type="NCBI Taxonomy" id="6192"/>
    <lineage>
        <taxon>Eukaryota</taxon>
        <taxon>Metazoa</taxon>
        <taxon>Spiralia</taxon>
        <taxon>Lophotrochozoa</taxon>
        <taxon>Platyhelminthes</taxon>
        <taxon>Trematoda</taxon>
        <taxon>Digenea</taxon>
        <taxon>Plagiorchiida</taxon>
        <taxon>Echinostomata</taxon>
        <taxon>Echinostomatoidea</taxon>
        <taxon>Fasciolidae</taxon>
        <taxon>Fasciola</taxon>
    </lineage>
</organism>
<comment type="catalytic activity">
    <reaction evidence="6">
        <text>[(1-&gt;4)-alpha-D-glucosyl](n) + UDP-alpha-D-glucose = [(1-&gt;4)-alpha-D-glucosyl](n+1) + UDP + H(+)</text>
        <dbReference type="Rhea" id="RHEA:18549"/>
        <dbReference type="Rhea" id="RHEA-COMP:9584"/>
        <dbReference type="Rhea" id="RHEA-COMP:9587"/>
        <dbReference type="ChEBI" id="CHEBI:15378"/>
        <dbReference type="ChEBI" id="CHEBI:15444"/>
        <dbReference type="ChEBI" id="CHEBI:58223"/>
        <dbReference type="ChEBI" id="CHEBI:58885"/>
        <dbReference type="EC" id="2.4.1.11"/>
    </reaction>
    <physiologicalReaction direction="left-to-right" evidence="6">
        <dbReference type="Rhea" id="RHEA:18550"/>
    </physiologicalReaction>
</comment>
<comment type="similarity">
    <text evidence="2 7">Belongs to the glycosyltransferase 3 family.</text>
</comment>
<evidence type="ECO:0000256" key="6">
    <source>
        <dbReference type="ARBA" id="ARBA00047345"/>
    </source>
</evidence>
<dbReference type="GO" id="GO:0004373">
    <property type="term" value="F:alpha-1,4-glucan glucosyltransferase (UDP-glucose donor) activity"/>
    <property type="evidence" value="ECO:0007669"/>
    <property type="project" value="UniProtKB-EC"/>
</dbReference>
<evidence type="ECO:0000256" key="2">
    <source>
        <dbReference type="ARBA" id="ARBA00010686"/>
    </source>
</evidence>
<keyword evidence="4 7" id="KW-0808">Transferase</keyword>
<dbReference type="UniPathway" id="UPA00164"/>
<evidence type="ECO:0000256" key="1">
    <source>
        <dbReference type="ARBA" id="ARBA00004964"/>
    </source>
</evidence>
<feature type="compositionally biased region" description="Low complexity" evidence="8">
    <location>
        <begin position="116"/>
        <end position="128"/>
    </location>
</feature>
<dbReference type="Proteomes" id="UP000230066">
    <property type="component" value="Unassembled WGS sequence"/>
</dbReference>
<comment type="pathway">
    <text evidence="1 7">Glycan biosynthesis; glycogen biosynthesis.</text>
</comment>
<reference evidence="10" key="1">
    <citation type="submission" date="2019-03" db="EMBL/GenBank/DDBJ databases">
        <title>Improved annotation for the trematode Fasciola hepatica.</title>
        <authorList>
            <person name="Choi Y.-J."/>
            <person name="Martin J."/>
            <person name="Mitreva M."/>
        </authorList>
    </citation>
    <scope>NUCLEOTIDE SEQUENCE [LARGE SCALE GENOMIC DNA]</scope>
</reference>
<comment type="function">
    <text evidence="7">Transfers the glycosyl residue from UDP-Glc to the non-reducing end of alpha-1,4-glucan.</text>
</comment>